<protein>
    <submittedName>
        <fullName evidence="1">Uncharacterized protein</fullName>
    </submittedName>
</protein>
<reference evidence="1" key="1">
    <citation type="submission" date="2022-08" db="EMBL/GenBank/DDBJ databases">
        <title>Draft genome sequencing of Roseisolibacter agri AW1220.</title>
        <authorList>
            <person name="Tobiishi Y."/>
            <person name="Tonouchi A."/>
        </authorList>
    </citation>
    <scope>NUCLEOTIDE SEQUENCE</scope>
    <source>
        <strain evidence="1">AW1220</strain>
    </source>
</reference>
<dbReference type="EMBL" id="BRXS01000007">
    <property type="protein sequence ID" value="GLC28082.1"/>
    <property type="molecule type" value="Genomic_DNA"/>
</dbReference>
<name>A0AA37QD18_9BACT</name>
<dbReference type="Proteomes" id="UP001161325">
    <property type="component" value="Unassembled WGS sequence"/>
</dbReference>
<dbReference type="AlphaFoldDB" id="A0AA37QD18"/>
<evidence type="ECO:0000313" key="1">
    <source>
        <dbReference type="EMBL" id="GLC28082.1"/>
    </source>
</evidence>
<comment type="caution">
    <text evidence="1">The sequence shown here is derived from an EMBL/GenBank/DDBJ whole genome shotgun (WGS) entry which is preliminary data.</text>
</comment>
<sequence length="70" mass="7428">MPAGGLPLAVNPRFAAHLRLLRALNAMERARAVSRESRELVARTRVPWAAPSGPASADADADDAAVLRLL</sequence>
<evidence type="ECO:0000313" key="2">
    <source>
        <dbReference type="Proteomes" id="UP001161325"/>
    </source>
</evidence>
<gene>
    <name evidence="1" type="ORF">rosag_45950</name>
</gene>
<keyword evidence="2" id="KW-1185">Reference proteome</keyword>
<organism evidence="1 2">
    <name type="scientific">Roseisolibacter agri</name>
    <dbReference type="NCBI Taxonomy" id="2014610"/>
    <lineage>
        <taxon>Bacteria</taxon>
        <taxon>Pseudomonadati</taxon>
        <taxon>Gemmatimonadota</taxon>
        <taxon>Gemmatimonadia</taxon>
        <taxon>Gemmatimonadales</taxon>
        <taxon>Gemmatimonadaceae</taxon>
        <taxon>Roseisolibacter</taxon>
    </lineage>
</organism>
<proteinExistence type="predicted"/>
<accession>A0AA37QD18</accession>